<dbReference type="PROSITE" id="PS51462">
    <property type="entry name" value="NUDIX"/>
    <property type="match status" value="1"/>
</dbReference>
<dbReference type="PANTHER" id="PTHR12318">
    <property type="entry name" value="TESTOSTERONE-REGULATED PROTEIN RP2"/>
    <property type="match status" value="1"/>
</dbReference>
<evidence type="ECO:0000313" key="8">
    <source>
        <dbReference type="EMBL" id="MBW4331555.1"/>
    </source>
</evidence>
<evidence type="ECO:0000256" key="5">
    <source>
        <dbReference type="ARBA" id="ARBA00022842"/>
    </source>
</evidence>
<protein>
    <submittedName>
        <fullName evidence="8">NUDIX domain-containing protein</fullName>
    </submittedName>
</protein>
<name>A0ABS6XMX8_9SPHN</name>
<keyword evidence="3" id="KW-0479">Metal-binding</keyword>
<gene>
    <name evidence="8" type="ORF">KY084_11815</name>
</gene>
<dbReference type="InterPro" id="IPR039121">
    <property type="entry name" value="NUDT19"/>
</dbReference>
<dbReference type="EMBL" id="JAHWZX010000010">
    <property type="protein sequence ID" value="MBW4331555.1"/>
    <property type="molecule type" value="Genomic_DNA"/>
</dbReference>
<comment type="cofactor">
    <cofactor evidence="2">
        <name>Mg(2+)</name>
        <dbReference type="ChEBI" id="CHEBI:18420"/>
    </cofactor>
</comment>
<evidence type="ECO:0000256" key="3">
    <source>
        <dbReference type="ARBA" id="ARBA00022723"/>
    </source>
</evidence>
<feature type="domain" description="Nudix hydrolase" evidence="7">
    <location>
        <begin position="7"/>
        <end position="194"/>
    </location>
</feature>
<evidence type="ECO:0000256" key="1">
    <source>
        <dbReference type="ARBA" id="ARBA00001936"/>
    </source>
</evidence>
<evidence type="ECO:0000256" key="4">
    <source>
        <dbReference type="ARBA" id="ARBA00022801"/>
    </source>
</evidence>
<dbReference type="PANTHER" id="PTHR12318:SF0">
    <property type="entry name" value="ACYL-COENZYME A DIPHOSPHATASE NUDT19"/>
    <property type="match status" value="1"/>
</dbReference>
<evidence type="ECO:0000256" key="6">
    <source>
        <dbReference type="ARBA" id="ARBA00023211"/>
    </source>
</evidence>
<evidence type="ECO:0000256" key="2">
    <source>
        <dbReference type="ARBA" id="ARBA00001946"/>
    </source>
</evidence>
<keyword evidence="5" id="KW-0460">Magnesium</keyword>
<accession>A0ABS6XMX8</accession>
<evidence type="ECO:0000259" key="7">
    <source>
        <dbReference type="PROSITE" id="PS51462"/>
    </source>
</evidence>
<dbReference type="InterPro" id="IPR000086">
    <property type="entry name" value="NUDIX_hydrolase_dom"/>
</dbReference>
<evidence type="ECO:0000313" key="9">
    <source>
        <dbReference type="Proteomes" id="UP001197214"/>
    </source>
</evidence>
<dbReference type="Pfam" id="PF00293">
    <property type="entry name" value="NUDIX"/>
    <property type="match status" value="1"/>
</dbReference>
<comment type="cofactor">
    <cofactor evidence="1">
        <name>Mn(2+)</name>
        <dbReference type="ChEBI" id="CHEBI:29035"/>
    </cofactor>
</comment>
<keyword evidence="9" id="KW-1185">Reference proteome</keyword>
<reference evidence="8 9" key="1">
    <citation type="submission" date="2021-07" db="EMBL/GenBank/DDBJ databases">
        <title>Stakelama flava sp. nov., a novel endophytic bacterium isolated from branch of Kandelia candel.</title>
        <authorList>
            <person name="Tuo L."/>
        </authorList>
    </citation>
    <scope>NUCLEOTIDE SEQUENCE [LARGE SCALE GENOMIC DNA]</scope>
    <source>
        <strain evidence="8 9">CBK3Z-3</strain>
    </source>
</reference>
<dbReference type="Proteomes" id="UP001197214">
    <property type="component" value="Unassembled WGS sequence"/>
</dbReference>
<proteinExistence type="predicted"/>
<keyword evidence="4" id="KW-0378">Hydrolase</keyword>
<organism evidence="8 9">
    <name type="scientific">Stakelama flava</name>
    <dbReference type="NCBI Taxonomy" id="2860338"/>
    <lineage>
        <taxon>Bacteria</taxon>
        <taxon>Pseudomonadati</taxon>
        <taxon>Pseudomonadota</taxon>
        <taxon>Alphaproteobacteria</taxon>
        <taxon>Sphingomonadales</taxon>
        <taxon>Sphingomonadaceae</taxon>
        <taxon>Stakelama</taxon>
    </lineage>
</organism>
<keyword evidence="6" id="KW-0464">Manganese</keyword>
<sequence length="251" mass="27182">MTDAAPSPIPAATLVVMRQGEDGAAPDLLFVERSRDLRFAGGAVVFPGGRIDPGDHALAERIAPGLSDAAARIAAIRETLEETGLAVGFATSPPPEAAARMRRGLNDGRAMGEVIEGALDLDALVPFARWRPDLPHARVFDTLFYLARCPACMGEVSVDGTENSRLFWARAQRVLDDAARGDVHIIYPTRRNLERLAARADFDAAIAHARDFPVRLITPWVEMRDGARHLCIPDDLGYPVTSEPLADVKRG</sequence>
<comment type="caution">
    <text evidence="8">The sequence shown here is derived from an EMBL/GenBank/DDBJ whole genome shotgun (WGS) entry which is preliminary data.</text>
</comment>